<evidence type="ECO:0000256" key="1">
    <source>
        <dbReference type="ARBA" id="ARBA00022737"/>
    </source>
</evidence>
<organism evidence="3 4">
    <name type="scientific">Suillus luteus UH-Slu-Lm8-n1</name>
    <dbReference type="NCBI Taxonomy" id="930992"/>
    <lineage>
        <taxon>Eukaryota</taxon>
        <taxon>Fungi</taxon>
        <taxon>Dikarya</taxon>
        <taxon>Basidiomycota</taxon>
        <taxon>Agaricomycotina</taxon>
        <taxon>Agaricomycetes</taxon>
        <taxon>Agaricomycetidae</taxon>
        <taxon>Boletales</taxon>
        <taxon>Suillineae</taxon>
        <taxon>Suillaceae</taxon>
        <taxon>Suillus</taxon>
    </lineage>
</organism>
<dbReference type="SUPFAM" id="SSF52540">
    <property type="entry name" value="P-loop containing nucleoside triphosphate hydrolases"/>
    <property type="match status" value="1"/>
</dbReference>
<dbReference type="InterPro" id="IPR056884">
    <property type="entry name" value="NPHP3-like_N"/>
</dbReference>
<dbReference type="Gene3D" id="3.40.50.300">
    <property type="entry name" value="P-loop containing nucleotide triphosphate hydrolases"/>
    <property type="match status" value="1"/>
</dbReference>
<feature type="non-terminal residue" evidence="3">
    <location>
        <position position="1"/>
    </location>
</feature>
<keyword evidence="4" id="KW-1185">Reference proteome</keyword>
<reference evidence="3 4" key="1">
    <citation type="submission" date="2014-04" db="EMBL/GenBank/DDBJ databases">
        <authorList>
            <consortium name="DOE Joint Genome Institute"/>
            <person name="Kuo A."/>
            <person name="Ruytinx J."/>
            <person name="Rineau F."/>
            <person name="Colpaert J."/>
            <person name="Kohler A."/>
            <person name="Nagy L.G."/>
            <person name="Floudas D."/>
            <person name="Copeland A."/>
            <person name="Barry K.W."/>
            <person name="Cichocki N."/>
            <person name="Veneault-Fourrey C."/>
            <person name="LaButti K."/>
            <person name="Lindquist E.A."/>
            <person name="Lipzen A."/>
            <person name="Lundell T."/>
            <person name="Morin E."/>
            <person name="Murat C."/>
            <person name="Sun H."/>
            <person name="Tunlid A."/>
            <person name="Henrissat B."/>
            <person name="Grigoriev I.V."/>
            <person name="Hibbett D.S."/>
            <person name="Martin F."/>
            <person name="Nordberg H.P."/>
            <person name="Cantor M.N."/>
            <person name="Hua S.X."/>
        </authorList>
    </citation>
    <scope>NUCLEOTIDE SEQUENCE [LARGE SCALE GENOMIC DNA]</scope>
    <source>
        <strain evidence="3 4">UH-Slu-Lm8-n1</strain>
    </source>
</reference>
<proteinExistence type="predicted"/>
<dbReference type="InParanoid" id="A0A0D0A375"/>
<feature type="non-terminal residue" evidence="3">
    <location>
        <position position="412"/>
    </location>
</feature>
<evidence type="ECO:0000259" key="2">
    <source>
        <dbReference type="Pfam" id="PF24883"/>
    </source>
</evidence>
<dbReference type="Pfam" id="PF24883">
    <property type="entry name" value="NPHP3_N"/>
    <property type="match status" value="1"/>
</dbReference>
<feature type="domain" description="Nephrocystin 3-like N-terminal" evidence="2">
    <location>
        <begin position="38"/>
        <end position="196"/>
    </location>
</feature>
<protein>
    <recommendedName>
        <fullName evidence="2">Nephrocystin 3-like N-terminal domain-containing protein</fullName>
    </recommendedName>
</protein>
<dbReference type="AlphaFoldDB" id="A0A0D0A375"/>
<dbReference type="Proteomes" id="UP000054485">
    <property type="component" value="Unassembled WGS sequence"/>
</dbReference>
<dbReference type="PANTHER" id="PTHR10039:SF17">
    <property type="entry name" value="FUNGAL STAND N-TERMINAL GOODBYE DOMAIN-CONTAINING PROTEIN-RELATED"/>
    <property type="match status" value="1"/>
</dbReference>
<dbReference type="STRING" id="930992.A0A0D0A375"/>
<keyword evidence="1" id="KW-0677">Repeat</keyword>
<dbReference type="HOGENOM" id="CLU_000288_6_10_1"/>
<accession>A0A0D0A375</accession>
<evidence type="ECO:0000313" key="3">
    <source>
        <dbReference type="EMBL" id="KIK32669.1"/>
    </source>
</evidence>
<evidence type="ECO:0000313" key="4">
    <source>
        <dbReference type="Proteomes" id="UP000054485"/>
    </source>
</evidence>
<gene>
    <name evidence="3" type="ORF">CY34DRAFT_50350</name>
</gene>
<dbReference type="EMBL" id="KN836153">
    <property type="protein sequence ID" value="KIK32669.1"/>
    <property type="molecule type" value="Genomic_DNA"/>
</dbReference>
<dbReference type="OrthoDB" id="3027122at2759"/>
<name>A0A0D0A375_9AGAM</name>
<dbReference type="PANTHER" id="PTHR10039">
    <property type="entry name" value="AMELOGENIN"/>
    <property type="match status" value="1"/>
</dbReference>
<dbReference type="InterPro" id="IPR027417">
    <property type="entry name" value="P-loop_NTPase"/>
</dbReference>
<reference evidence="4" key="2">
    <citation type="submission" date="2015-01" db="EMBL/GenBank/DDBJ databases">
        <title>Evolutionary Origins and Diversification of the Mycorrhizal Mutualists.</title>
        <authorList>
            <consortium name="DOE Joint Genome Institute"/>
            <consortium name="Mycorrhizal Genomics Consortium"/>
            <person name="Kohler A."/>
            <person name="Kuo A."/>
            <person name="Nagy L.G."/>
            <person name="Floudas D."/>
            <person name="Copeland A."/>
            <person name="Barry K.W."/>
            <person name="Cichocki N."/>
            <person name="Veneault-Fourrey C."/>
            <person name="LaButti K."/>
            <person name="Lindquist E.A."/>
            <person name="Lipzen A."/>
            <person name="Lundell T."/>
            <person name="Morin E."/>
            <person name="Murat C."/>
            <person name="Riley R."/>
            <person name="Ohm R."/>
            <person name="Sun H."/>
            <person name="Tunlid A."/>
            <person name="Henrissat B."/>
            <person name="Grigoriev I.V."/>
            <person name="Hibbett D.S."/>
            <person name="Martin F."/>
        </authorList>
    </citation>
    <scope>NUCLEOTIDE SEQUENCE [LARGE SCALE GENOMIC DNA]</scope>
    <source>
        <strain evidence="4">UH-Slu-Lm8-n1</strain>
    </source>
</reference>
<sequence length="412" mass="46519">EAWKSLCTVVEHSGIFDSEKRQPHSRCMENTRVALRESLKEVLERRDQTNVWLSGLAGVGKTSIAFTLAEEMKKAGRLAATFFFSHKHAQVPGRIIPTLAYQLALTFPRIRGDIAQAIEKDEILLSPEKSRVDQMRELVINPLRVLRFRQEVPYAIIIDALDECFSSSEAARLVMLFTETLAGPDLPIIHLVFTSRPDAHIRAAMPPDVRQISLTNRDADTAQDVRFYLRESLDNIRTSRSAIFGWPPRPWPTEAEFETLVFKTGGLFIYAAMVVNFLSSVGQYPQQRLDLLLNKTSTVGADIDQFYRQIIATSENPSLHCKMLASIIRLVQPLPLSDLQELFHADKASLAVMLEAFSPVILNPPDGHGTVEIYHASLNDFMKDPRRSHGYHVDDAHAHEHLACRCLDLLTR</sequence>